<dbReference type="InParanoid" id="C7RC27"/>
<accession>C7RC27</accession>
<dbReference type="STRING" id="523791.Kkor_1407"/>
<dbReference type="KEGG" id="kko:Kkor_1407"/>
<keyword evidence="1" id="KW-0812">Transmembrane</keyword>
<evidence type="ECO:0000256" key="1">
    <source>
        <dbReference type="SAM" id="Phobius"/>
    </source>
</evidence>
<dbReference type="EMBL" id="CP001707">
    <property type="protein sequence ID" value="ACV26819.1"/>
    <property type="molecule type" value="Genomic_DNA"/>
</dbReference>
<evidence type="ECO:0008006" key="4">
    <source>
        <dbReference type="Google" id="ProtNLM"/>
    </source>
</evidence>
<gene>
    <name evidence="2" type="ordered locus">Kkor_1407</name>
</gene>
<evidence type="ECO:0000313" key="2">
    <source>
        <dbReference type="EMBL" id="ACV26819.1"/>
    </source>
</evidence>
<feature type="transmembrane region" description="Helical" evidence="1">
    <location>
        <begin position="40"/>
        <end position="61"/>
    </location>
</feature>
<dbReference type="HOGENOM" id="CLU_169571_1_1_6"/>
<keyword evidence="1" id="KW-1133">Transmembrane helix</keyword>
<sequence length="87" mass="9930">MKDILNFNKMVTPIIIQVIFWVGVLGIFITAFQYNFLQGILMIIFGTLIWRVYCELMIVIFQINKNVRILAEGKSSSGNSPSDSENI</sequence>
<evidence type="ECO:0000313" key="3">
    <source>
        <dbReference type="Proteomes" id="UP000001231"/>
    </source>
</evidence>
<name>C7RC27_KANKD</name>
<dbReference type="RefSeq" id="WP_012801333.1">
    <property type="nucleotide sequence ID" value="NC_013166.1"/>
</dbReference>
<feature type="transmembrane region" description="Helical" evidence="1">
    <location>
        <begin position="12"/>
        <end position="34"/>
    </location>
</feature>
<organism evidence="2 3">
    <name type="scientific">Kangiella koreensis (strain DSM 16069 / JCM 12317 / KCTC 12182 / SW-125)</name>
    <dbReference type="NCBI Taxonomy" id="523791"/>
    <lineage>
        <taxon>Bacteria</taxon>
        <taxon>Pseudomonadati</taxon>
        <taxon>Pseudomonadota</taxon>
        <taxon>Gammaproteobacteria</taxon>
        <taxon>Kangiellales</taxon>
        <taxon>Kangiellaceae</taxon>
        <taxon>Kangiella</taxon>
    </lineage>
</organism>
<dbReference type="InterPro" id="IPR025557">
    <property type="entry name" value="DUF4282"/>
</dbReference>
<dbReference type="OrthoDB" id="280522at2"/>
<protein>
    <recommendedName>
        <fullName evidence="4">DUF4282 domain-containing protein</fullName>
    </recommendedName>
</protein>
<dbReference type="Pfam" id="PF14110">
    <property type="entry name" value="DUF4282"/>
    <property type="match status" value="1"/>
</dbReference>
<dbReference type="AlphaFoldDB" id="C7RC27"/>
<keyword evidence="1" id="KW-0472">Membrane</keyword>
<keyword evidence="3" id="KW-1185">Reference proteome</keyword>
<dbReference type="Proteomes" id="UP000001231">
    <property type="component" value="Chromosome"/>
</dbReference>
<dbReference type="eggNOG" id="ENOG5033BCB">
    <property type="taxonomic scope" value="Bacteria"/>
</dbReference>
<reference evidence="2 3" key="1">
    <citation type="journal article" date="2009" name="Stand. Genomic Sci.">
        <title>Complete genome sequence of Kangiella koreensis type strain (SW-125).</title>
        <authorList>
            <person name="Han C."/>
            <person name="Sikorski J."/>
            <person name="Lapidus A."/>
            <person name="Nolan M."/>
            <person name="Glavina Del Rio T."/>
            <person name="Tice H."/>
            <person name="Cheng J.F."/>
            <person name="Lucas S."/>
            <person name="Chen F."/>
            <person name="Copeland A."/>
            <person name="Ivanova N."/>
            <person name="Mavromatis K."/>
            <person name="Ovchinnikova G."/>
            <person name="Pati A."/>
            <person name="Bruce D."/>
            <person name="Goodwin L."/>
            <person name="Pitluck S."/>
            <person name="Chen A."/>
            <person name="Palaniappan K."/>
            <person name="Land M."/>
            <person name="Hauser L."/>
            <person name="Chang Y.J."/>
            <person name="Jeffries C.D."/>
            <person name="Chain P."/>
            <person name="Saunders E."/>
            <person name="Brettin T."/>
            <person name="Goker M."/>
            <person name="Tindall B.J."/>
            <person name="Bristow J."/>
            <person name="Eisen J.A."/>
            <person name="Markowitz V."/>
            <person name="Hugenholtz P."/>
            <person name="Kyrpides N.C."/>
            <person name="Klenk H.P."/>
            <person name="Detter J.C."/>
        </authorList>
    </citation>
    <scope>NUCLEOTIDE SEQUENCE [LARGE SCALE GENOMIC DNA]</scope>
    <source>
        <strain evidence="3">DSM 16069 / KCTC 12182 / SW-125</strain>
    </source>
</reference>
<proteinExistence type="predicted"/>